<feature type="transmembrane region" description="Helical" evidence="1">
    <location>
        <begin position="12"/>
        <end position="38"/>
    </location>
</feature>
<dbReference type="Proteomes" id="UP001334084">
    <property type="component" value="Chromosome 1"/>
</dbReference>
<dbReference type="AlphaFoldDB" id="A0AAX4J8E4"/>
<feature type="transmembrane region" description="Helical" evidence="1">
    <location>
        <begin position="81"/>
        <end position="99"/>
    </location>
</feature>
<organism evidence="2 3">
    <name type="scientific">Vairimorpha necatrix</name>
    <dbReference type="NCBI Taxonomy" id="6039"/>
    <lineage>
        <taxon>Eukaryota</taxon>
        <taxon>Fungi</taxon>
        <taxon>Fungi incertae sedis</taxon>
        <taxon>Microsporidia</taxon>
        <taxon>Nosematidae</taxon>
        <taxon>Vairimorpha</taxon>
    </lineage>
</organism>
<feature type="transmembrane region" description="Helical" evidence="1">
    <location>
        <begin position="172"/>
        <end position="192"/>
    </location>
</feature>
<reference evidence="2" key="1">
    <citation type="journal article" date="2024" name="BMC Genomics">
        <title>Functional annotation of a divergent genome using sequence and structure-based similarity.</title>
        <authorList>
            <person name="Svedberg D."/>
            <person name="Winiger R.R."/>
            <person name="Berg A."/>
            <person name="Sharma H."/>
            <person name="Tellgren-Roth C."/>
            <person name="Debrunner-Vossbrinck B.A."/>
            <person name="Vossbrinck C.R."/>
            <person name="Barandun J."/>
        </authorList>
    </citation>
    <scope>NUCLEOTIDE SEQUENCE</scope>
    <source>
        <strain evidence="2">Illinois isolate</strain>
    </source>
</reference>
<evidence type="ECO:0000256" key="1">
    <source>
        <dbReference type="SAM" id="Phobius"/>
    </source>
</evidence>
<sequence length="194" mass="22293">MKHRNGIKKILKLSFIFIQVLTFIYAIALGVMSIILFYKVKDILQLTYKNLLLLLAISFTSAGLSLIGFQLINTKKKFKYVIYIFLSLLLMNLEFVLALKSSLLPEKSIKWGENIWIGLSEYQRNFLQEKFKCCGFKNKDDMSGAICDYEGVGCLKVLYDVSVSIRSFIERSVVFVLFIESIGLGIIATLRFRR</sequence>
<dbReference type="GeneID" id="90539971"/>
<keyword evidence="3" id="KW-1185">Reference proteome</keyword>
<dbReference type="RefSeq" id="XP_065328312.1">
    <property type="nucleotide sequence ID" value="XM_065472240.1"/>
</dbReference>
<name>A0AAX4J8E4_9MICR</name>
<feature type="transmembrane region" description="Helical" evidence="1">
    <location>
        <begin position="50"/>
        <end position="69"/>
    </location>
</feature>
<protein>
    <submittedName>
        <fullName evidence="2">Tetraspanin</fullName>
    </submittedName>
</protein>
<evidence type="ECO:0000313" key="3">
    <source>
        <dbReference type="Proteomes" id="UP001334084"/>
    </source>
</evidence>
<accession>A0AAX4J8E4</accession>
<proteinExistence type="predicted"/>
<evidence type="ECO:0000313" key="2">
    <source>
        <dbReference type="EMBL" id="WUR02167.1"/>
    </source>
</evidence>
<keyword evidence="1" id="KW-1133">Transmembrane helix</keyword>
<keyword evidence="1" id="KW-0812">Transmembrane</keyword>
<gene>
    <name evidence="2" type="ORF">VNE69_01106</name>
</gene>
<dbReference type="KEGG" id="vnx:VNE69_01106"/>
<keyword evidence="1" id="KW-0472">Membrane</keyword>
<dbReference type="EMBL" id="CP142726">
    <property type="protein sequence ID" value="WUR02167.1"/>
    <property type="molecule type" value="Genomic_DNA"/>
</dbReference>